<dbReference type="PANTHER" id="PTHR11527">
    <property type="entry name" value="HEAT-SHOCK PROTEIN 20 FAMILY MEMBER"/>
    <property type="match status" value="1"/>
</dbReference>
<evidence type="ECO:0000256" key="2">
    <source>
        <dbReference type="RuleBase" id="RU003616"/>
    </source>
</evidence>
<dbReference type="CDD" id="cd06464">
    <property type="entry name" value="ACD_sHsps-like"/>
    <property type="match status" value="1"/>
</dbReference>
<organism evidence="4">
    <name type="scientific">Acidicaldus sp</name>
    <dbReference type="NCBI Taxonomy" id="1872105"/>
    <lineage>
        <taxon>Bacteria</taxon>
        <taxon>Pseudomonadati</taxon>
        <taxon>Pseudomonadota</taxon>
        <taxon>Alphaproteobacteria</taxon>
        <taxon>Acetobacterales</taxon>
        <taxon>Acetobacteraceae</taxon>
        <taxon>Acidicaldus</taxon>
    </lineage>
</organism>
<accession>A0A8J4HBV6</accession>
<evidence type="ECO:0000256" key="1">
    <source>
        <dbReference type="PROSITE-ProRule" id="PRU00285"/>
    </source>
</evidence>
<dbReference type="Pfam" id="PF00011">
    <property type="entry name" value="HSP20"/>
    <property type="match status" value="1"/>
</dbReference>
<protein>
    <submittedName>
        <fullName evidence="4">Hsp20/alpha crystallin family protein</fullName>
    </submittedName>
</protein>
<comment type="caution">
    <text evidence="4">The sequence shown here is derived from an EMBL/GenBank/DDBJ whole genome shotgun (WGS) entry which is preliminary data.</text>
</comment>
<dbReference type="SUPFAM" id="SSF49764">
    <property type="entry name" value="HSP20-like chaperones"/>
    <property type="match status" value="1"/>
</dbReference>
<dbReference type="InterPro" id="IPR008978">
    <property type="entry name" value="HSP20-like_chaperone"/>
</dbReference>
<comment type="similarity">
    <text evidence="1 2">Belongs to the small heat shock protein (HSP20) family.</text>
</comment>
<dbReference type="Gene3D" id="2.60.40.790">
    <property type="match status" value="1"/>
</dbReference>
<dbReference type="InterPro" id="IPR002068">
    <property type="entry name" value="A-crystallin/Hsp20_dom"/>
</dbReference>
<dbReference type="EMBL" id="DTQM01000232">
    <property type="protein sequence ID" value="HGC43970.1"/>
    <property type="molecule type" value="Genomic_DNA"/>
</dbReference>
<feature type="domain" description="SHSP" evidence="3">
    <location>
        <begin position="52"/>
        <end position="166"/>
    </location>
</feature>
<evidence type="ECO:0000259" key="3">
    <source>
        <dbReference type="PROSITE" id="PS01031"/>
    </source>
</evidence>
<name>A0A8J4HBV6_9PROT</name>
<reference evidence="4" key="1">
    <citation type="journal article" date="2020" name="mSystems">
        <title>Genome- and Community-Level Interaction Insights into Carbon Utilization and Element Cycling Functions of Hydrothermarchaeota in Hydrothermal Sediment.</title>
        <authorList>
            <person name="Zhou Z."/>
            <person name="Liu Y."/>
            <person name="Xu W."/>
            <person name="Pan J."/>
            <person name="Luo Z.H."/>
            <person name="Li M."/>
        </authorList>
    </citation>
    <scope>NUCLEOTIDE SEQUENCE</scope>
    <source>
        <strain evidence="4">SpSt-997</strain>
    </source>
</reference>
<dbReference type="PROSITE" id="PS01031">
    <property type="entry name" value="SHSP"/>
    <property type="match status" value="1"/>
</dbReference>
<evidence type="ECO:0000313" key="4">
    <source>
        <dbReference type="EMBL" id="HGC43970.1"/>
    </source>
</evidence>
<gene>
    <name evidence="4" type="ORF">ENY07_12240</name>
</gene>
<proteinExistence type="inferred from homology"/>
<dbReference type="InterPro" id="IPR031107">
    <property type="entry name" value="Small_HSP"/>
</dbReference>
<sequence>MANEPLQVKPAAPTPVGSTDVFRSFRNEMDRLFDRFTTGFGMPSFPFFRSEAAAAVALPAVDISEDTEAYRIAAELPGMSEKDIEIALNGDTLVLKGEKRQESESKEKNYYLAERSYGAFQRAFALPEGIDRDKISAEFTKGVLHLTLPKTPAAQQQQKKIDIKTAAT</sequence>
<dbReference type="AlphaFoldDB" id="A0A8J4HBV6"/>